<gene>
    <name evidence="2" type="ORF">GWK17_05730</name>
</gene>
<evidence type="ECO:0000313" key="3">
    <source>
        <dbReference type="Proteomes" id="UP000587942"/>
    </source>
</evidence>
<dbReference type="Proteomes" id="UP000587942">
    <property type="component" value="Unassembled WGS sequence"/>
</dbReference>
<dbReference type="AlphaFoldDB" id="A0A846TLM6"/>
<proteinExistence type="predicted"/>
<organism evidence="2 3">
    <name type="scientific">Mesobacillus selenatarsenatis</name>
    <dbReference type="NCBI Taxonomy" id="388741"/>
    <lineage>
        <taxon>Bacteria</taxon>
        <taxon>Bacillati</taxon>
        <taxon>Bacillota</taxon>
        <taxon>Bacilli</taxon>
        <taxon>Bacillales</taxon>
        <taxon>Bacillaceae</taxon>
        <taxon>Mesobacillus</taxon>
    </lineage>
</organism>
<evidence type="ECO:0000313" key="2">
    <source>
        <dbReference type="EMBL" id="NKE04975.1"/>
    </source>
</evidence>
<dbReference type="EMBL" id="JAAVUM010000003">
    <property type="protein sequence ID" value="NKE04975.1"/>
    <property type="molecule type" value="Genomic_DNA"/>
</dbReference>
<name>A0A846TLM6_9BACI</name>
<feature type="region of interest" description="Disordered" evidence="1">
    <location>
        <begin position="20"/>
        <end position="45"/>
    </location>
</feature>
<evidence type="ECO:0000256" key="1">
    <source>
        <dbReference type="SAM" id="MobiDB-lite"/>
    </source>
</evidence>
<comment type="caution">
    <text evidence="2">The sequence shown here is derived from an EMBL/GenBank/DDBJ whole genome shotgun (WGS) entry which is preliminary data.</text>
</comment>
<feature type="compositionally biased region" description="Basic and acidic residues" evidence="1">
    <location>
        <begin position="25"/>
        <end position="45"/>
    </location>
</feature>
<protein>
    <submittedName>
        <fullName evidence="2">Uncharacterized protein</fullName>
    </submittedName>
</protein>
<accession>A0A846TLM6</accession>
<reference evidence="2 3" key="1">
    <citation type="submission" date="2020-03" db="EMBL/GenBank/DDBJ databases">
        <authorList>
            <person name="Sun Q."/>
        </authorList>
    </citation>
    <scope>NUCLEOTIDE SEQUENCE [LARGE SCALE GENOMIC DNA]</scope>
    <source>
        <strain evidence="2 3">KACC 21451</strain>
    </source>
</reference>
<sequence>MEAGTEEKCPIERLYRTNGSLNGRKVSDRRALSDKQKLEQEKNVR</sequence>